<dbReference type="PANTHER" id="PTHR30061:SF50">
    <property type="entry name" value="MALTOSE_MALTODEXTRIN-BINDING PERIPLASMIC PROTEIN"/>
    <property type="match status" value="1"/>
</dbReference>
<dbReference type="Proteomes" id="UP000657006">
    <property type="component" value="Unassembled WGS sequence"/>
</dbReference>
<organism evidence="5 6">
    <name type="scientific">Bianquea renquensis</name>
    <dbReference type="NCBI Taxonomy" id="2763661"/>
    <lineage>
        <taxon>Bacteria</taxon>
        <taxon>Bacillati</taxon>
        <taxon>Bacillota</taxon>
        <taxon>Clostridia</taxon>
        <taxon>Eubacteriales</taxon>
        <taxon>Bianqueaceae</taxon>
        <taxon>Bianquea</taxon>
    </lineage>
</organism>
<evidence type="ECO:0000256" key="1">
    <source>
        <dbReference type="ARBA" id="ARBA00008520"/>
    </source>
</evidence>
<dbReference type="Gene3D" id="3.40.190.10">
    <property type="entry name" value="Periplasmic binding protein-like II"/>
    <property type="match status" value="1"/>
</dbReference>
<keyword evidence="2" id="KW-0813">Transport</keyword>
<accession>A0A926I101</accession>
<evidence type="ECO:0000313" key="5">
    <source>
        <dbReference type="EMBL" id="MBC8543709.1"/>
    </source>
</evidence>
<sequence length="466" mass="51568">MKLKKRILAMVLFLSVFLSIPGCGQGNSADSNSTDPAETKDVITVWTSEAHSKTVIEKMIQEFNSGAGAKKGIEIQYEVKTDISKLVELGAATGDLPDIFSGGNMSQLAEDGIIIALEDIEGGEKLVDTYRDYLLVNTHTYKGKTYKLPFSATLHGLLYNKDMFKAAGLVDENGEPTPPKTFAELREYANILTDESKQEYGLVVPIGWGVNSFLDSVVPMARVSTGLQNGYNPKTGEYDFTSMNAAVQTLLDIKHDGSVVPGADGMDNDTARARFAAGGIGMKFGYSFDVGVLTDQFPAEIDWGVAPIPSENENDVYKQPYNLGFFAAINSKAVERVGAEKILTVYEFLHSDEFLKELYEEGMYIPYKAEIAENATYTGDKKGWAEFTEMLSISDKNLPTMPYQTSPDLKLPAECWVEDIWSEKVSYDQFAEEVTQRVNESVAEYQAAYPDEDYSVYITSDYDSKR</sequence>
<dbReference type="Pfam" id="PF13416">
    <property type="entry name" value="SBP_bac_8"/>
    <property type="match status" value="1"/>
</dbReference>
<name>A0A926I101_9FIRM</name>
<dbReference type="EMBL" id="JACRSQ010000012">
    <property type="protein sequence ID" value="MBC8543709.1"/>
    <property type="molecule type" value="Genomic_DNA"/>
</dbReference>
<dbReference type="GO" id="GO:0042956">
    <property type="term" value="P:maltodextrin transmembrane transport"/>
    <property type="evidence" value="ECO:0007669"/>
    <property type="project" value="TreeGrafter"/>
</dbReference>
<comment type="caution">
    <text evidence="5">The sequence shown here is derived from an EMBL/GenBank/DDBJ whole genome shotgun (WGS) entry which is preliminary data.</text>
</comment>
<dbReference type="RefSeq" id="WP_177715695.1">
    <property type="nucleotide sequence ID" value="NZ_JACRSQ010000012.1"/>
</dbReference>
<dbReference type="GO" id="GO:0055052">
    <property type="term" value="C:ATP-binding cassette (ABC) transporter complex, substrate-binding subunit-containing"/>
    <property type="evidence" value="ECO:0007669"/>
    <property type="project" value="TreeGrafter"/>
</dbReference>
<dbReference type="InterPro" id="IPR006059">
    <property type="entry name" value="SBP"/>
</dbReference>
<dbReference type="GO" id="GO:0015768">
    <property type="term" value="P:maltose transport"/>
    <property type="evidence" value="ECO:0007669"/>
    <property type="project" value="TreeGrafter"/>
</dbReference>
<protein>
    <submittedName>
        <fullName evidence="5">Extracellular solute-binding protein</fullName>
    </submittedName>
</protein>
<gene>
    <name evidence="5" type="ORF">H8730_09140</name>
</gene>
<feature type="signal peptide" evidence="4">
    <location>
        <begin position="1"/>
        <end position="24"/>
    </location>
</feature>
<feature type="chain" id="PRO_5039475536" evidence="4">
    <location>
        <begin position="25"/>
        <end position="466"/>
    </location>
</feature>
<dbReference type="PANTHER" id="PTHR30061">
    <property type="entry name" value="MALTOSE-BINDING PERIPLASMIC PROTEIN"/>
    <property type="match status" value="1"/>
</dbReference>
<reference evidence="5" key="1">
    <citation type="submission" date="2020-08" db="EMBL/GenBank/DDBJ databases">
        <title>Genome public.</title>
        <authorList>
            <person name="Liu C."/>
            <person name="Sun Q."/>
        </authorList>
    </citation>
    <scope>NUCLEOTIDE SEQUENCE</scope>
    <source>
        <strain evidence="5">NSJ-32</strain>
    </source>
</reference>
<evidence type="ECO:0000256" key="2">
    <source>
        <dbReference type="ARBA" id="ARBA00022448"/>
    </source>
</evidence>
<comment type="similarity">
    <text evidence="1">Belongs to the bacterial solute-binding protein 1 family.</text>
</comment>
<dbReference type="SUPFAM" id="SSF53850">
    <property type="entry name" value="Periplasmic binding protein-like II"/>
    <property type="match status" value="1"/>
</dbReference>
<evidence type="ECO:0000313" key="6">
    <source>
        <dbReference type="Proteomes" id="UP000657006"/>
    </source>
</evidence>
<keyword evidence="6" id="KW-1185">Reference proteome</keyword>
<dbReference type="AlphaFoldDB" id="A0A926I101"/>
<evidence type="ECO:0000256" key="3">
    <source>
        <dbReference type="ARBA" id="ARBA00022729"/>
    </source>
</evidence>
<keyword evidence="3 4" id="KW-0732">Signal</keyword>
<proteinExistence type="inferred from homology"/>
<evidence type="ECO:0000256" key="4">
    <source>
        <dbReference type="SAM" id="SignalP"/>
    </source>
</evidence>
<dbReference type="GO" id="GO:1901982">
    <property type="term" value="F:maltose binding"/>
    <property type="evidence" value="ECO:0007669"/>
    <property type="project" value="TreeGrafter"/>
</dbReference>